<dbReference type="Pfam" id="PF00440">
    <property type="entry name" value="TetR_N"/>
    <property type="match status" value="1"/>
</dbReference>
<dbReference type="PROSITE" id="PS50977">
    <property type="entry name" value="HTH_TETR_2"/>
    <property type="match status" value="1"/>
</dbReference>
<keyword evidence="3" id="KW-0804">Transcription</keyword>
<dbReference type="Proteomes" id="UP000325466">
    <property type="component" value="Unassembled WGS sequence"/>
</dbReference>
<reference evidence="7" key="2">
    <citation type="submission" date="2019-10" db="EMBL/GenBank/DDBJ databases">
        <title>Draft genome sequence of Rhodococcus aetherivorans JCM 14343.</title>
        <authorList>
            <person name="Inoue D."/>
            <person name="Nakazawa M."/>
            <person name="Yamamoto N."/>
            <person name="Sei K."/>
            <person name="Ike M."/>
        </authorList>
    </citation>
    <scope>NUCLEOTIDE SEQUENCE</scope>
    <source>
        <strain evidence="7">JCM 14343</strain>
    </source>
</reference>
<dbReference type="EMBL" id="CP106982">
    <property type="protein sequence ID" value="UYF94296.1"/>
    <property type="molecule type" value="Genomic_DNA"/>
</dbReference>
<feature type="compositionally biased region" description="Basic and acidic residues" evidence="5">
    <location>
        <begin position="8"/>
        <end position="22"/>
    </location>
</feature>
<dbReference type="PANTHER" id="PTHR30055">
    <property type="entry name" value="HTH-TYPE TRANSCRIPTIONAL REGULATOR RUTR"/>
    <property type="match status" value="1"/>
</dbReference>
<dbReference type="InterPro" id="IPR001647">
    <property type="entry name" value="HTH_TetR"/>
</dbReference>
<sequence>MRVTTSEAQERARSARRDSDGPRRRALLETARDCFGELGYERTTVAVITGRADVSRATFYAYFSSKEEVFRALATLVCRQFLDAQHMEGQAVDDLRRVLRTTTRAFIESVYVNGRILELIEHRARLDDEVGAEWESVRERLVGRYVRFVERINATGEVLPCAPPERIARTLADAQRAGALRLLGAPRQEQQSYIDDMIAMSERLIGFR</sequence>
<dbReference type="PROSITE" id="PS01081">
    <property type="entry name" value="HTH_TETR_1"/>
    <property type="match status" value="1"/>
</dbReference>
<evidence type="ECO:0000256" key="4">
    <source>
        <dbReference type="PROSITE-ProRule" id="PRU00335"/>
    </source>
</evidence>
<evidence type="ECO:0000256" key="1">
    <source>
        <dbReference type="ARBA" id="ARBA00023015"/>
    </source>
</evidence>
<dbReference type="Gene3D" id="1.10.357.10">
    <property type="entry name" value="Tetracycline Repressor, domain 2"/>
    <property type="match status" value="1"/>
</dbReference>
<reference evidence="7 9" key="1">
    <citation type="journal article" date="2018" name="Biodegradation">
        <title>1,4-Dioxane degradation characteristics of Rhodococcus aetherivorans JCM 14343.</title>
        <authorList>
            <person name="Inoue D."/>
            <person name="Tsunoda T."/>
            <person name="Yamamoto N."/>
            <person name="Ike M."/>
            <person name="Sei K."/>
        </authorList>
    </citation>
    <scope>NUCLEOTIDE SEQUENCE [LARGE SCALE GENOMIC DNA]</scope>
    <source>
        <strain evidence="7 9">JCM 14343</strain>
    </source>
</reference>
<evidence type="ECO:0000313" key="10">
    <source>
        <dbReference type="Proteomes" id="UP001163947"/>
    </source>
</evidence>
<gene>
    <name evidence="8" type="ORF">OCS65_00490</name>
    <name evidence="7" type="ORF">RAJCM14343_4797</name>
</gene>
<proteinExistence type="predicted"/>
<keyword evidence="9" id="KW-1185">Reference proteome</keyword>
<dbReference type="SUPFAM" id="SSF46689">
    <property type="entry name" value="Homeodomain-like"/>
    <property type="match status" value="1"/>
</dbReference>
<dbReference type="Proteomes" id="UP001163947">
    <property type="component" value="Chromosome"/>
</dbReference>
<keyword evidence="2 4" id="KW-0238">DNA-binding</keyword>
<dbReference type="GeneID" id="83618850"/>
<dbReference type="InterPro" id="IPR036271">
    <property type="entry name" value="Tet_transcr_reg_TetR-rel_C_sf"/>
</dbReference>
<keyword evidence="1" id="KW-0805">Transcription regulation</keyword>
<dbReference type="InterPro" id="IPR009057">
    <property type="entry name" value="Homeodomain-like_sf"/>
</dbReference>
<evidence type="ECO:0000313" key="7">
    <source>
        <dbReference type="EMBL" id="GES39524.1"/>
    </source>
</evidence>
<dbReference type="InterPro" id="IPR023772">
    <property type="entry name" value="DNA-bd_HTH_TetR-type_CS"/>
</dbReference>
<organism evidence="8 10">
    <name type="scientific">Rhodococcus aetherivorans</name>
    <dbReference type="NCBI Taxonomy" id="191292"/>
    <lineage>
        <taxon>Bacteria</taxon>
        <taxon>Bacillati</taxon>
        <taxon>Actinomycetota</taxon>
        <taxon>Actinomycetes</taxon>
        <taxon>Mycobacteriales</taxon>
        <taxon>Nocardiaceae</taxon>
        <taxon>Rhodococcus</taxon>
    </lineage>
</organism>
<feature type="DNA-binding region" description="H-T-H motif" evidence="4">
    <location>
        <begin position="44"/>
        <end position="63"/>
    </location>
</feature>
<dbReference type="AlphaFoldDB" id="A0A059MK27"/>
<feature type="domain" description="HTH tetR-type" evidence="6">
    <location>
        <begin position="21"/>
        <end position="81"/>
    </location>
</feature>
<evidence type="ECO:0000259" key="6">
    <source>
        <dbReference type="PROSITE" id="PS50977"/>
    </source>
</evidence>
<dbReference type="GO" id="GO:0003700">
    <property type="term" value="F:DNA-binding transcription factor activity"/>
    <property type="evidence" value="ECO:0007669"/>
    <property type="project" value="TreeGrafter"/>
</dbReference>
<evidence type="ECO:0000256" key="5">
    <source>
        <dbReference type="SAM" id="MobiDB-lite"/>
    </source>
</evidence>
<dbReference type="RefSeq" id="WP_029546921.1">
    <property type="nucleotide sequence ID" value="NZ_BAAAYP010000049.1"/>
</dbReference>
<accession>A0A059MK27</accession>
<dbReference type="EMBL" id="BLAH01000119">
    <property type="protein sequence ID" value="GES39524.1"/>
    <property type="molecule type" value="Genomic_DNA"/>
</dbReference>
<evidence type="ECO:0000313" key="9">
    <source>
        <dbReference type="Proteomes" id="UP000325466"/>
    </source>
</evidence>
<reference evidence="8" key="3">
    <citation type="submission" date="2022-09" db="EMBL/GenBank/DDBJ databases">
        <title>The genome sequence of Rhodococcus aetherivorans N1.</title>
        <authorList>
            <person name="Jiang W."/>
        </authorList>
    </citation>
    <scope>NUCLEOTIDE SEQUENCE</scope>
    <source>
        <strain evidence="8">N1</strain>
    </source>
</reference>
<protein>
    <submittedName>
        <fullName evidence="7">Possible transcriptional regulator, TetR family</fullName>
    </submittedName>
    <submittedName>
        <fullName evidence="8">TetR/AcrR family transcriptional regulator</fullName>
    </submittedName>
</protein>
<dbReference type="PANTHER" id="PTHR30055:SF234">
    <property type="entry name" value="HTH-TYPE TRANSCRIPTIONAL REGULATOR BETI"/>
    <property type="match status" value="1"/>
</dbReference>
<dbReference type="GO" id="GO:0000976">
    <property type="term" value="F:transcription cis-regulatory region binding"/>
    <property type="evidence" value="ECO:0007669"/>
    <property type="project" value="TreeGrafter"/>
</dbReference>
<name>A0A059MK27_9NOCA</name>
<dbReference type="PRINTS" id="PR00455">
    <property type="entry name" value="HTHTETR"/>
</dbReference>
<dbReference type="Gene3D" id="1.10.10.60">
    <property type="entry name" value="Homeodomain-like"/>
    <property type="match status" value="1"/>
</dbReference>
<evidence type="ECO:0000256" key="3">
    <source>
        <dbReference type="ARBA" id="ARBA00023163"/>
    </source>
</evidence>
<dbReference type="SUPFAM" id="SSF48498">
    <property type="entry name" value="Tetracyclin repressor-like, C-terminal domain"/>
    <property type="match status" value="1"/>
</dbReference>
<evidence type="ECO:0000313" key="8">
    <source>
        <dbReference type="EMBL" id="UYF94296.1"/>
    </source>
</evidence>
<dbReference type="InterPro" id="IPR050109">
    <property type="entry name" value="HTH-type_TetR-like_transc_reg"/>
</dbReference>
<evidence type="ECO:0000256" key="2">
    <source>
        <dbReference type="ARBA" id="ARBA00023125"/>
    </source>
</evidence>
<feature type="region of interest" description="Disordered" evidence="5">
    <location>
        <begin position="1"/>
        <end position="22"/>
    </location>
</feature>